<feature type="compositionally biased region" description="Polar residues" evidence="1">
    <location>
        <begin position="52"/>
        <end position="62"/>
    </location>
</feature>
<dbReference type="AlphaFoldDB" id="A0A4C1VKD7"/>
<feature type="compositionally biased region" description="Basic and acidic residues" evidence="1">
    <location>
        <begin position="20"/>
        <end position="29"/>
    </location>
</feature>
<sequence length="141" mass="15618">MQELKPDFTMMKLGLTSNRNNDKARRPAADRAACVSRGHKSRFCGREPAQSLDATNTQNGVRTPSFGKHITCDASGPRRVWPAEHARRGRALTPRKWLQLIKFNQSGAAAPRPPSAARAPATYAHLFGYVRPITPDNRISL</sequence>
<protein>
    <submittedName>
        <fullName evidence="2">Uncharacterized protein</fullName>
    </submittedName>
</protein>
<organism evidence="2 3">
    <name type="scientific">Eumeta variegata</name>
    <name type="common">Bagworm moth</name>
    <name type="synonym">Eumeta japonica</name>
    <dbReference type="NCBI Taxonomy" id="151549"/>
    <lineage>
        <taxon>Eukaryota</taxon>
        <taxon>Metazoa</taxon>
        <taxon>Ecdysozoa</taxon>
        <taxon>Arthropoda</taxon>
        <taxon>Hexapoda</taxon>
        <taxon>Insecta</taxon>
        <taxon>Pterygota</taxon>
        <taxon>Neoptera</taxon>
        <taxon>Endopterygota</taxon>
        <taxon>Lepidoptera</taxon>
        <taxon>Glossata</taxon>
        <taxon>Ditrysia</taxon>
        <taxon>Tineoidea</taxon>
        <taxon>Psychidae</taxon>
        <taxon>Oiketicinae</taxon>
        <taxon>Eumeta</taxon>
    </lineage>
</organism>
<keyword evidence="3" id="KW-1185">Reference proteome</keyword>
<name>A0A4C1VKD7_EUMVA</name>
<dbReference type="Proteomes" id="UP000299102">
    <property type="component" value="Unassembled WGS sequence"/>
</dbReference>
<dbReference type="EMBL" id="BGZK01000368">
    <property type="protein sequence ID" value="GBP39568.1"/>
    <property type="molecule type" value="Genomic_DNA"/>
</dbReference>
<comment type="caution">
    <text evidence="2">The sequence shown here is derived from an EMBL/GenBank/DDBJ whole genome shotgun (WGS) entry which is preliminary data.</text>
</comment>
<accession>A0A4C1VKD7</accession>
<proteinExistence type="predicted"/>
<evidence type="ECO:0000313" key="3">
    <source>
        <dbReference type="Proteomes" id="UP000299102"/>
    </source>
</evidence>
<reference evidence="2 3" key="1">
    <citation type="journal article" date="2019" name="Commun. Biol.">
        <title>The bagworm genome reveals a unique fibroin gene that provides high tensile strength.</title>
        <authorList>
            <person name="Kono N."/>
            <person name="Nakamura H."/>
            <person name="Ohtoshi R."/>
            <person name="Tomita M."/>
            <person name="Numata K."/>
            <person name="Arakawa K."/>
        </authorList>
    </citation>
    <scope>NUCLEOTIDE SEQUENCE [LARGE SCALE GENOMIC DNA]</scope>
</reference>
<evidence type="ECO:0000256" key="1">
    <source>
        <dbReference type="SAM" id="MobiDB-lite"/>
    </source>
</evidence>
<feature type="region of interest" description="Disordered" evidence="1">
    <location>
        <begin position="17"/>
        <end position="70"/>
    </location>
</feature>
<evidence type="ECO:0000313" key="2">
    <source>
        <dbReference type="EMBL" id="GBP39568.1"/>
    </source>
</evidence>
<gene>
    <name evidence="2" type="ORF">EVAR_26650_1</name>
</gene>